<keyword evidence="6" id="KW-0804">Transcription</keyword>
<evidence type="ECO:0000313" key="10">
    <source>
        <dbReference type="Proteomes" id="UP000515908"/>
    </source>
</evidence>
<dbReference type="GO" id="GO:0003677">
    <property type="term" value="F:DNA binding"/>
    <property type="evidence" value="ECO:0007669"/>
    <property type="project" value="InterPro"/>
</dbReference>
<dbReference type="GO" id="GO:0006390">
    <property type="term" value="P:mitochondrial transcription"/>
    <property type="evidence" value="ECO:0007669"/>
    <property type="project" value="TreeGrafter"/>
</dbReference>
<organism evidence="9 10">
    <name type="scientific">Angomonas deanei</name>
    <dbReference type="NCBI Taxonomy" id="59799"/>
    <lineage>
        <taxon>Eukaryota</taxon>
        <taxon>Discoba</taxon>
        <taxon>Euglenozoa</taxon>
        <taxon>Kinetoplastea</taxon>
        <taxon>Metakinetoplastina</taxon>
        <taxon>Trypanosomatida</taxon>
        <taxon>Trypanosomatidae</taxon>
        <taxon>Strigomonadinae</taxon>
        <taxon>Angomonas</taxon>
    </lineage>
</organism>
<dbReference type="EMBL" id="LR877159">
    <property type="protein sequence ID" value="CAD2219874.1"/>
    <property type="molecule type" value="Genomic_DNA"/>
</dbReference>
<proteinExistence type="inferred from homology"/>
<comment type="catalytic activity">
    <reaction evidence="7">
        <text>RNA(n) + a ribonucleoside 5'-triphosphate = RNA(n+1) + diphosphate</text>
        <dbReference type="Rhea" id="RHEA:21248"/>
        <dbReference type="Rhea" id="RHEA-COMP:14527"/>
        <dbReference type="Rhea" id="RHEA-COMP:17342"/>
        <dbReference type="ChEBI" id="CHEBI:33019"/>
        <dbReference type="ChEBI" id="CHEBI:61557"/>
        <dbReference type="ChEBI" id="CHEBI:140395"/>
        <dbReference type="EC" id="2.7.7.6"/>
    </reaction>
</comment>
<evidence type="ECO:0000256" key="7">
    <source>
        <dbReference type="ARBA" id="ARBA00048552"/>
    </source>
</evidence>
<gene>
    <name evidence="9" type="ORF">ADEAN_000738700</name>
</gene>
<evidence type="ECO:0000256" key="2">
    <source>
        <dbReference type="ARBA" id="ARBA00012418"/>
    </source>
</evidence>
<dbReference type="InterPro" id="IPR002092">
    <property type="entry name" value="DNA-dir_Rpol_phage-type"/>
</dbReference>
<reference evidence="9 10" key="1">
    <citation type="submission" date="2020-08" db="EMBL/GenBank/DDBJ databases">
        <authorList>
            <person name="Newling K."/>
            <person name="Davey J."/>
            <person name="Forrester S."/>
        </authorList>
    </citation>
    <scope>NUCLEOTIDE SEQUENCE [LARGE SCALE GENOMIC DNA]</scope>
    <source>
        <strain evidence="10">Crithidia deanei Carvalho (ATCC PRA-265)</strain>
    </source>
</reference>
<sequence length="81" mass="9425">MTALEMNKRGLSMMAVHDSYWTYACDLPQLSAVLREQFVHLYTHYDPLWQLKHQWEEMYFRGFTATWVDAAGPTAAGDARP</sequence>
<name>A0A7G2CLS7_9TRYP</name>
<keyword evidence="4" id="KW-0808">Transferase</keyword>
<accession>A0A7G2CLS7</accession>
<protein>
    <recommendedName>
        <fullName evidence="2">DNA-directed RNA polymerase</fullName>
        <ecNumber evidence="2">2.7.7.6</ecNumber>
    </recommendedName>
</protein>
<evidence type="ECO:0000259" key="8">
    <source>
        <dbReference type="Pfam" id="PF00940"/>
    </source>
</evidence>
<dbReference type="AlphaFoldDB" id="A0A7G2CLS7"/>
<evidence type="ECO:0000256" key="6">
    <source>
        <dbReference type="ARBA" id="ARBA00023163"/>
    </source>
</evidence>
<evidence type="ECO:0000313" key="9">
    <source>
        <dbReference type="EMBL" id="CAD2219874.1"/>
    </source>
</evidence>
<keyword evidence="3" id="KW-0240">DNA-directed RNA polymerase</keyword>
<dbReference type="InterPro" id="IPR043502">
    <property type="entry name" value="DNA/RNA_pol_sf"/>
</dbReference>
<dbReference type="SUPFAM" id="SSF56672">
    <property type="entry name" value="DNA/RNA polymerases"/>
    <property type="match status" value="1"/>
</dbReference>
<dbReference type="VEuPathDB" id="TriTrypDB:ADEAN_000738700"/>
<keyword evidence="5" id="KW-0548">Nucleotidyltransferase</keyword>
<dbReference type="PANTHER" id="PTHR10102">
    <property type="entry name" value="DNA-DIRECTED RNA POLYMERASE, MITOCHONDRIAL"/>
    <property type="match status" value="1"/>
</dbReference>
<evidence type="ECO:0000256" key="4">
    <source>
        <dbReference type="ARBA" id="ARBA00022679"/>
    </source>
</evidence>
<dbReference type="EC" id="2.7.7.6" evidence="2"/>
<evidence type="ECO:0000256" key="1">
    <source>
        <dbReference type="ARBA" id="ARBA00009493"/>
    </source>
</evidence>
<dbReference type="Proteomes" id="UP000515908">
    <property type="component" value="Chromosome 15"/>
</dbReference>
<evidence type="ECO:0000256" key="5">
    <source>
        <dbReference type="ARBA" id="ARBA00022695"/>
    </source>
</evidence>
<dbReference type="Gene3D" id="3.30.70.370">
    <property type="match status" value="1"/>
</dbReference>
<dbReference type="InterPro" id="IPR046950">
    <property type="entry name" value="DNA-dir_Rpol_C_phage-type"/>
</dbReference>
<keyword evidence="10" id="KW-1185">Reference proteome</keyword>
<evidence type="ECO:0000256" key="3">
    <source>
        <dbReference type="ARBA" id="ARBA00022478"/>
    </source>
</evidence>
<dbReference type="GO" id="GO:0034245">
    <property type="term" value="C:mitochondrial DNA-directed RNA polymerase complex"/>
    <property type="evidence" value="ECO:0007669"/>
    <property type="project" value="TreeGrafter"/>
</dbReference>
<comment type="similarity">
    <text evidence="1">Belongs to the phage and mitochondrial RNA polymerase family.</text>
</comment>
<feature type="domain" description="DNA-directed RNA polymerase C-terminal" evidence="8">
    <location>
        <begin position="1"/>
        <end position="68"/>
    </location>
</feature>
<dbReference type="Pfam" id="PF00940">
    <property type="entry name" value="RNA_pol"/>
    <property type="match status" value="1"/>
</dbReference>
<dbReference type="GO" id="GO:0003899">
    <property type="term" value="F:DNA-directed RNA polymerase activity"/>
    <property type="evidence" value="ECO:0007669"/>
    <property type="project" value="UniProtKB-EC"/>
</dbReference>
<dbReference type="PANTHER" id="PTHR10102:SF0">
    <property type="entry name" value="DNA-DIRECTED RNA POLYMERASE, MITOCHONDRIAL"/>
    <property type="match status" value="1"/>
</dbReference>